<protein>
    <submittedName>
        <fullName evidence="1">Uncharacterized protein</fullName>
    </submittedName>
</protein>
<sequence>MQLIYNDTVLATLGELMSEAQIRQFLIMNEIDVPFEALTFRFEHEEALEYRRLSYPRESDPLYMEWQFDQTEAAKQVWLDKVAEIKARFPLPQTPVSEE</sequence>
<organism evidence="1 2">
    <name type="scientific">Pseudoalteromonas rubra</name>
    <dbReference type="NCBI Taxonomy" id="43658"/>
    <lineage>
        <taxon>Bacteria</taxon>
        <taxon>Pseudomonadati</taxon>
        <taxon>Pseudomonadota</taxon>
        <taxon>Gammaproteobacteria</taxon>
        <taxon>Alteromonadales</taxon>
        <taxon>Pseudoalteromonadaceae</taxon>
        <taxon>Pseudoalteromonas</taxon>
    </lineage>
</organism>
<evidence type="ECO:0000313" key="2">
    <source>
        <dbReference type="Proteomes" id="UP000069015"/>
    </source>
</evidence>
<proteinExistence type="predicted"/>
<dbReference type="AlphaFoldDB" id="A0A0U3GNP5"/>
<reference evidence="1 2" key="1">
    <citation type="submission" date="2015-12" db="EMBL/GenBank/DDBJ databases">
        <title>Complete genome sequence of Pseudoalteromonas rubra SCSIO 6842, harboring a conjugative plasmid.</title>
        <authorList>
            <person name="Li B."/>
            <person name="Wang X."/>
        </authorList>
    </citation>
    <scope>NUCLEOTIDE SEQUENCE [LARGE SCALE GENOMIC DNA]</scope>
    <source>
        <strain evidence="1 2">SCSIO 6842</strain>
    </source>
</reference>
<dbReference type="Proteomes" id="UP000069015">
    <property type="component" value="Chromosome 1"/>
</dbReference>
<dbReference type="EMBL" id="CP013611">
    <property type="protein sequence ID" value="ALU44635.1"/>
    <property type="molecule type" value="Genomic_DNA"/>
</dbReference>
<dbReference type="KEGG" id="prr:AT705_17825"/>
<evidence type="ECO:0000313" key="1">
    <source>
        <dbReference type="EMBL" id="ALU44635.1"/>
    </source>
</evidence>
<accession>A0A0U3GNP5</accession>
<dbReference type="RefSeq" id="WP_058797612.1">
    <property type="nucleotide sequence ID" value="NZ_CP013611.1"/>
</dbReference>
<name>A0A0U3GNP5_9GAMM</name>
<gene>
    <name evidence="1" type="ORF">AT705_17825</name>
</gene>